<keyword evidence="2 7" id="KW-0812">Transmembrane</keyword>
<accession>A0A161XZE7</accession>
<dbReference type="PANTHER" id="PTHR33048">
    <property type="entry name" value="PTH11-LIKE INTEGRAL MEMBRANE PROTEIN (AFU_ORTHOLOGUE AFUA_5G11245)"/>
    <property type="match status" value="1"/>
</dbReference>
<evidence type="ECO:0000313" key="10">
    <source>
        <dbReference type="Proteomes" id="UP000076584"/>
    </source>
</evidence>
<feature type="transmembrane region" description="Helical" evidence="7">
    <location>
        <begin position="33"/>
        <end position="53"/>
    </location>
</feature>
<evidence type="ECO:0000259" key="8">
    <source>
        <dbReference type="Pfam" id="PF20684"/>
    </source>
</evidence>
<dbReference type="AlphaFoldDB" id="A0A161XZE7"/>
<evidence type="ECO:0000313" key="9">
    <source>
        <dbReference type="EMBL" id="KZL82542.1"/>
    </source>
</evidence>
<dbReference type="InterPro" id="IPR052337">
    <property type="entry name" value="SAT4-like"/>
</dbReference>
<feature type="compositionally biased region" description="Polar residues" evidence="6">
    <location>
        <begin position="294"/>
        <end position="313"/>
    </location>
</feature>
<feature type="transmembrane region" description="Helical" evidence="7">
    <location>
        <begin position="100"/>
        <end position="122"/>
    </location>
</feature>
<feature type="domain" description="Rhodopsin" evidence="8">
    <location>
        <begin position="53"/>
        <end position="279"/>
    </location>
</feature>
<protein>
    <submittedName>
        <fullName evidence="9">Cfem domain-containing protein</fullName>
    </submittedName>
</protein>
<feature type="non-terminal residue" evidence="9">
    <location>
        <position position="1"/>
    </location>
</feature>
<gene>
    <name evidence="9" type="ORF">CI238_02839</name>
</gene>
<keyword evidence="10" id="KW-1185">Reference proteome</keyword>
<proteinExistence type="inferred from homology"/>
<name>A0A161XZE7_COLIC</name>
<dbReference type="PANTHER" id="PTHR33048:SF143">
    <property type="entry name" value="EXTRACELLULAR MEMBRANE PROTEIN CFEM DOMAIN-CONTAINING PROTEIN-RELATED"/>
    <property type="match status" value="1"/>
</dbReference>
<dbReference type="EMBL" id="LFIW01001380">
    <property type="protein sequence ID" value="KZL82542.1"/>
    <property type="molecule type" value="Genomic_DNA"/>
</dbReference>
<sequence length="323" mass="36744">GVDDATDDVLVAQNSTSTSCGLPIRDEYQATKITRLVLLLALPTLAIVLRMTVKLARVASWGADDAIIFLAYKNGAGRDIWTLSFGQIDRYFMGFYIAQCLYHIAMMLIKSSILFTFLRIFPGDKFRLLLWVTQAINLVIGLTFILLGIFQCQPISLAWKFWDQEHDGHCISIKYIGIAHSSLNICLDVWMLIMPATQIWMLKMQRRKRVSVIFMFSLGLFLTIVSGIRMKGLLAYNIGSRNPTSNWQLVDTHQTAVWSDIELYVGIFTACIPNIRQFFIRFILRRSDKTEGLSSLQAQDNKSTLKPPTQTPMENLDEVDCRL</sequence>
<evidence type="ECO:0000256" key="5">
    <source>
        <dbReference type="ARBA" id="ARBA00038359"/>
    </source>
</evidence>
<evidence type="ECO:0000256" key="2">
    <source>
        <dbReference type="ARBA" id="ARBA00022692"/>
    </source>
</evidence>
<reference evidence="9 10" key="1">
    <citation type="submission" date="2015-06" db="EMBL/GenBank/DDBJ databases">
        <title>Survival trade-offs in plant roots during colonization by closely related pathogenic and mutualistic fungi.</title>
        <authorList>
            <person name="Hacquard S."/>
            <person name="Kracher B."/>
            <person name="Hiruma K."/>
            <person name="Weinman A."/>
            <person name="Muench P."/>
            <person name="Garrido Oter R."/>
            <person name="Ver Loren van Themaat E."/>
            <person name="Dallerey J.-F."/>
            <person name="Damm U."/>
            <person name="Henrissat B."/>
            <person name="Lespinet O."/>
            <person name="Thon M."/>
            <person name="Kemen E."/>
            <person name="McHardy A.C."/>
            <person name="Schulze-Lefert P."/>
            <person name="O'Connell R.J."/>
        </authorList>
    </citation>
    <scope>NUCLEOTIDE SEQUENCE [LARGE SCALE GENOMIC DNA]</scope>
    <source>
        <strain evidence="9 10">MAFF 238704</strain>
    </source>
</reference>
<keyword evidence="4 7" id="KW-0472">Membrane</keyword>
<evidence type="ECO:0000256" key="6">
    <source>
        <dbReference type="SAM" id="MobiDB-lite"/>
    </source>
</evidence>
<evidence type="ECO:0000256" key="4">
    <source>
        <dbReference type="ARBA" id="ARBA00023136"/>
    </source>
</evidence>
<feature type="non-terminal residue" evidence="9">
    <location>
        <position position="323"/>
    </location>
</feature>
<dbReference type="Pfam" id="PF20684">
    <property type="entry name" value="Fung_rhodopsin"/>
    <property type="match status" value="1"/>
</dbReference>
<evidence type="ECO:0000256" key="1">
    <source>
        <dbReference type="ARBA" id="ARBA00004141"/>
    </source>
</evidence>
<feature type="transmembrane region" description="Helical" evidence="7">
    <location>
        <begin position="210"/>
        <end position="228"/>
    </location>
</feature>
<evidence type="ECO:0000256" key="3">
    <source>
        <dbReference type="ARBA" id="ARBA00022989"/>
    </source>
</evidence>
<dbReference type="InterPro" id="IPR049326">
    <property type="entry name" value="Rhodopsin_dom_fungi"/>
</dbReference>
<comment type="caution">
    <text evidence="9">The sequence shown here is derived from an EMBL/GenBank/DDBJ whole genome shotgun (WGS) entry which is preliminary data.</text>
</comment>
<organism evidence="9 10">
    <name type="scientific">Colletotrichum incanum</name>
    <name type="common">Soybean anthracnose fungus</name>
    <dbReference type="NCBI Taxonomy" id="1573173"/>
    <lineage>
        <taxon>Eukaryota</taxon>
        <taxon>Fungi</taxon>
        <taxon>Dikarya</taxon>
        <taxon>Ascomycota</taxon>
        <taxon>Pezizomycotina</taxon>
        <taxon>Sordariomycetes</taxon>
        <taxon>Hypocreomycetidae</taxon>
        <taxon>Glomerellales</taxon>
        <taxon>Glomerellaceae</taxon>
        <taxon>Colletotrichum</taxon>
        <taxon>Colletotrichum spaethianum species complex</taxon>
    </lineage>
</organism>
<keyword evidence="3 7" id="KW-1133">Transmembrane helix</keyword>
<evidence type="ECO:0000256" key="7">
    <source>
        <dbReference type="SAM" id="Phobius"/>
    </source>
</evidence>
<dbReference type="GO" id="GO:0016020">
    <property type="term" value="C:membrane"/>
    <property type="evidence" value="ECO:0007669"/>
    <property type="project" value="UniProtKB-SubCell"/>
</dbReference>
<dbReference type="Proteomes" id="UP000076584">
    <property type="component" value="Unassembled WGS sequence"/>
</dbReference>
<comment type="subcellular location">
    <subcellularLocation>
        <location evidence="1">Membrane</location>
        <topology evidence="1">Multi-pass membrane protein</topology>
    </subcellularLocation>
</comment>
<feature type="transmembrane region" description="Helical" evidence="7">
    <location>
        <begin position="128"/>
        <end position="150"/>
    </location>
</feature>
<comment type="similarity">
    <text evidence="5">Belongs to the SAT4 family.</text>
</comment>
<feature type="region of interest" description="Disordered" evidence="6">
    <location>
        <begin position="294"/>
        <end position="316"/>
    </location>
</feature>